<evidence type="ECO:0000256" key="8">
    <source>
        <dbReference type="ARBA" id="ARBA00023224"/>
    </source>
</evidence>
<dbReference type="GO" id="GO:0038039">
    <property type="term" value="C:G protein-coupled receptor heterodimeric complex"/>
    <property type="evidence" value="ECO:0007669"/>
    <property type="project" value="TreeGrafter"/>
</dbReference>
<dbReference type="GO" id="GO:0004965">
    <property type="term" value="F:G protein-coupled GABA receptor activity"/>
    <property type="evidence" value="ECO:0007669"/>
    <property type="project" value="InterPro"/>
</dbReference>
<keyword evidence="4" id="KW-0297">G-protein coupled receptor</keyword>
<gene>
    <name evidence="13" type="ORF">TrVE_jg827</name>
</gene>
<keyword evidence="11" id="KW-0732">Signal</keyword>
<comment type="subcellular location">
    <subcellularLocation>
        <location evidence="1">Membrane</location>
        <topology evidence="1">Multi-pass membrane protein</topology>
    </subcellularLocation>
</comment>
<feature type="transmembrane region" description="Helical" evidence="10">
    <location>
        <begin position="1595"/>
        <end position="1616"/>
    </location>
</feature>
<sequence>MNPLLPLLLFIVVELARGAGGSSGGAHFCKSQGYEWTVPPDDKSCMSRCYNNIGGTTVGDDFCAYTTWGDDRTFWDYSTLTGPRGLSPFAVGTQTCTKRNSDNVCTLWQSSIHYDTCKKYAAHAQWAAVDFKYGYKTEISCAECRPGFKSETADYYSQPGGPFVKYCVGAEVKMKEETGAKNAGVEFELLTNIFGNVPNMLATSETSDEDNNNPWVGVYKEGDEPGGGVLSTKWQWLIYKNQNSKFTLDEPGFYFATIFADKESYKELSDRLVFTVDSADGTAPSAPPITAPAWVSPQDSVLVSYVLDDPMYYPVYMTWLSIFIDDGEAPTSSNEKGWHRIHEGDNVGSIRYPEPWTPGPYYVVLTTQGESSWTPNNYVEISDRVYISINDGTNAPTEAPSKSPTMKPTNAPTVAPTKAPTRSPTLAPTTSSPTRSECTNELQSGDETDVDCGGQSCGGCEVNQKCELDRDCKSDTCLSKFCVAAPTRAPTIAPTQAPTTKAPTKAPTEAPTQAPTTAPTAKPTTGAPTPSTAPTTLMPTPIGYIATCDETNKCWTGNEPCCNTITTNMFVTSVITERILFYDLKSSTYKKFLSHEAGQEDEVEDSGDGRGDEGGDKGGGNNKGGEGGKRRRLYLATQEVEAELGAGRRLNDAAFKTTSPVLEMDKTSHGTSQIAFSPTGQELYFTRSASSLNNEEGSLEAFHAQTGDHVNTVISSSVFQELSGSSTAFDPWALRVFSNDTVTLILFSDTPTRSVYFFEPSTEYFHKIFTSNVTSSDTPSCTVVDIAVQKKGVDEIVALILSQCVDPDENDQVHKVVFKTDWEENTINISSRTHLQTLPDKCAGRSIEFRDADDWRYYWVAFSPHASLQAQNPQHPHMYEYSADISSSTHEVPILTMADLEGSQRLGVDLGIIRRAPNGKIYATEKTFGLPLILDPTLDESRVIGQTGAQHGDLADSYSVAFNPNTFGLNSQVVMGAEFDLTNETIMAGVGYFFNVTLKNSENEDVLIYTYLEGSAEGMTSHGRSEVQIENFEHFDNTNIYQGKLEVESASQSATDEEHKWQLKVEIKGLSMLIGNPVSFWVQAGPTSPANTQLLSTYENVIAGQNRKIQVSTADKFGNVRNFNDTKGDEEDEKKFNVTDISNGATNGDFSYTISNVASGLFEIDIITTKARAYTFEVKYGEEKIGNSPANVIFSPAAVNVSKSVAVGSSLEFFEGNSETSSDVESENFFIIYLRDDFYNIVPSASLMERINCTIIGLRPVQSKLVNIWSDNLKDELTEEAVKVNMESQSDGSIKVSFQIDSRKFVYAKLTATWEDENGDVDFIRYERVNDGTRGLVKLNEFRIEPYSVVDFRTVDAIDIYIITMLTGFVVLFTIVLLILVQWWRKENAIKFSQRRLLLLLLFGCLIINLTMVLGTVPAVNEWEWSCTMTVWGISIGFFLIKLVLLAKLYRVKTLAFAKANKKVKVTDGYLLTRIAAAVVLLIAYLTAASWIERIRLEKKVTEDVMKTDSKGTKHFYEIQQCQYSETIVWLPLYFVHLALIFLVAILAFQTRKLSTAFSESRYIFHAINNLVICLLLIGILVYDPDMPFKSPKMYLMAMHIPLIFGILVFEAVMFIPKFRFILKGTKIELTDLTKGMDKSGMEMGPMRSRGESMDTFETRSTISSKTGSKQLLDFRQSNSGGGGIKTGKFTGGGVAVGSFQKKTPAFGKRDSSNGEISSFSSATDNPLAVQQQIDVAVKKVKENHKKEVDKLKKLVVSLKDELAASTAVVKKDEEALGWSREKSASTVEMDMPDEGSEWKVDHDSNGYPFYTHPDGRCQYERPKDWWE</sequence>
<dbReference type="EMBL" id="BRXX01000614">
    <property type="protein sequence ID" value="GMH49935.1"/>
    <property type="molecule type" value="Genomic_DNA"/>
</dbReference>
<feature type="domain" description="G-protein coupled receptors family 3 profile" evidence="12">
    <location>
        <begin position="1426"/>
        <end position="1623"/>
    </location>
</feature>
<evidence type="ECO:0000256" key="5">
    <source>
        <dbReference type="ARBA" id="ARBA00023136"/>
    </source>
</evidence>
<feature type="signal peptide" evidence="11">
    <location>
        <begin position="1"/>
        <end position="18"/>
    </location>
</feature>
<dbReference type="Gene3D" id="2.60.40.10">
    <property type="entry name" value="Immunoglobulins"/>
    <property type="match status" value="1"/>
</dbReference>
<dbReference type="PROSITE" id="PS50259">
    <property type="entry name" value="G_PROTEIN_RECEP_F3_4"/>
    <property type="match status" value="1"/>
</dbReference>
<feature type="compositionally biased region" description="Basic and acidic residues" evidence="9">
    <location>
        <begin position="607"/>
        <end position="616"/>
    </location>
</feature>
<dbReference type="InterPro" id="IPR017978">
    <property type="entry name" value="GPCR_3_C"/>
</dbReference>
<proteinExistence type="predicted"/>
<evidence type="ECO:0000259" key="12">
    <source>
        <dbReference type="PROSITE" id="PS50259"/>
    </source>
</evidence>
<dbReference type="Proteomes" id="UP001165160">
    <property type="component" value="Unassembled WGS sequence"/>
</dbReference>
<name>A0A9W6ZGH2_9STRA</name>
<feature type="region of interest" description="Disordered" evidence="9">
    <location>
        <begin position="1783"/>
        <end position="1814"/>
    </location>
</feature>
<evidence type="ECO:0000256" key="4">
    <source>
        <dbReference type="ARBA" id="ARBA00023040"/>
    </source>
</evidence>
<keyword evidence="14" id="KW-1185">Reference proteome</keyword>
<feature type="region of interest" description="Disordered" evidence="9">
    <location>
        <begin position="493"/>
        <end position="538"/>
    </location>
</feature>
<keyword evidence="8" id="KW-0807">Transducer</keyword>
<evidence type="ECO:0000256" key="7">
    <source>
        <dbReference type="ARBA" id="ARBA00023180"/>
    </source>
</evidence>
<dbReference type="PANTHER" id="PTHR10519:SF20">
    <property type="entry name" value="G-PROTEIN COUPLED RECEPTOR 156-RELATED"/>
    <property type="match status" value="1"/>
</dbReference>
<dbReference type="Pfam" id="PF00003">
    <property type="entry name" value="7tm_3"/>
    <property type="match status" value="1"/>
</dbReference>
<comment type="caution">
    <text evidence="13">The sequence shown here is derived from an EMBL/GenBank/DDBJ whole genome shotgun (WGS) entry which is preliminary data.</text>
</comment>
<evidence type="ECO:0000256" key="9">
    <source>
        <dbReference type="SAM" id="MobiDB-lite"/>
    </source>
</evidence>
<feature type="transmembrane region" description="Helical" evidence="10">
    <location>
        <begin position="1360"/>
        <end position="1385"/>
    </location>
</feature>
<protein>
    <recommendedName>
        <fullName evidence="12">G-protein coupled receptors family 3 profile domain-containing protein</fullName>
    </recommendedName>
</protein>
<feature type="transmembrane region" description="Helical" evidence="10">
    <location>
        <begin position="1429"/>
        <end position="1450"/>
    </location>
</feature>
<keyword evidence="3 10" id="KW-1133">Transmembrane helix</keyword>
<evidence type="ECO:0000256" key="3">
    <source>
        <dbReference type="ARBA" id="ARBA00022989"/>
    </source>
</evidence>
<feature type="transmembrane region" description="Helical" evidence="10">
    <location>
        <begin position="1563"/>
        <end position="1583"/>
    </location>
</feature>
<feature type="region of interest" description="Disordered" evidence="9">
    <location>
        <begin position="393"/>
        <end position="451"/>
    </location>
</feature>
<evidence type="ECO:0000256" key="11">
    <source>
        <dbReference type="SAM" id="SignalP"/>
    </source>
</evidence>
<dbReference type="GO" id="GO:0007214">
    <property type="term" value="P:gamma-aminobutyric acid signaling pathway"/>
    <property type="evidence" value="ECO:0007669"/>
    <property type="project" value="TreeGrafter"/>
</dbReference>
<feature type="transmembrane region" description="Helical" evidence="10">
    <location>
        <begin position="1471"/>
        <end position="1492"/>
    </location>
</feature>
<evidence type="ECO:0000313" key="13">
    <source>
        <dbReference type="EMBL" id="GMH49935.1"/>
    </source>
</evidence>
<feature type="transmembrane region" description="Helical" evidence="10">
    <location>
        <begin position="1533"/>
        <end position="1551"/>
    </location>
</feature>
<reference evidence="14" key="1">
    <citation type="journal article" date="2023" name="Commun. Biol.">
        <title>Genome analysis of Parmales, the sister group of diatoms, reveals the evolutionary specialization of diatoms from phago-mixotrophs to photoautotrophs.</title>
        <authorList>
            <person name="Ban H."/>
            <person name="Sato S."/>
            <person name="Yoshikawa S."/>
            <person name="Yamada K."/>
            <person name="Nakamura Y."/>
            <person name="Ichinomiya M."/>
            <person name="Sato N."/>
            <person name="Blanc-Mathieu R."/>
            <person name="Endo H."/>
            <person name="Kuwata A."/>
            <person name="Ogata H."/>
        </authorList>
    </citation>
    <scope>NUCLEOTIDE SEQUENCE [LARGE SCALE GENOMIC DNA]</scope>
    <source>
        <strain evidence="14">NIES 3699</strain>
    </source>
</reference>
<dbReference type="CDD" id="cd15047">
    <property type="entry name" value="7tmC_GABA-B-like"/>
    <property type="match status" value="1"/>
</dbReference>
<feature type="region of interest" description="Disordered" evidence="9">
    <location>
        <begin position="1705"/>
        <end position="1724"/>
    </location>
</feature>
<keyword evidence="5 10" id="KW-0472">Membrane</keyword>
<organism evidence="13 14">
    <name type="scientific">Triparma verrucosa</name>
    <dbReference type="NCBI Taxonomy" id="1606542"/>
    <lineage>
        <taxon>Eukaryota</taxon>
        <taxon>Sar</taxon>
        <taxon>Stramenopiles</taxon>
        <taxon>Ochrophyta</taxon>
        <taxon>Bolidophyceae</taxon>
        <taxon>Parmales</taxon>
        <taxon>Triparmaceae</taxon>
        <taxon>Triparma</taxon>
    </lineage>
</organism>
<accession>A0A9W6ZGH2</accession>
<feature type="chain" id="PRO_5040970140" description="G-protein coupled receptors family 3 profile domain-containing protein" evidence="11">
    <location>
        <begin position="19"/>
        <end position="1828"/>
    </location>
</feature>
<feature type="transmembrane region" description="Helical" evidence="10">
    <location>
        <begin position="1397"/>
        <end position="1417"/>
    </location>
</feature>
<feature type="region of interest" description="Disordered" evidence="9">
    <location>
        <begin position="595"/>
        <end position="631"/>
    </location>
</feature>
<feature type="compositionally biased region" description="Low complexity" evidence="9">
    <location>
        <begin position="419"/>
        <end position="436"/>
    </location>
</feature>
<evidence type="ECO:0000256" key="1">
    <source>
        <dbReference type="ARBA" id="ARBA00004141"/>
    </source>
</evidence>
<feature type="compositionally biased region" description="Polar residues" evidence="9">
    <location>
        <begin position="1714"/>
        <end position="1724"/>
    </location>
</feature>
<evidence type="ECO:0000256" key="6">
    <source>
        <dbReference type="ARBA" id="ARBA00023170"/>
    </source>
</evidence>
<dbReference type="InterPro" id="IPR002455">
    <property type="entry name" value="GPCR3_GABA-B"/>
</dbReference>
<feature type="compositionally biased region" description="Polar residues" evidence="9">
    <location>
        <begin position="393"/>
        <end position="412"/>
    </location>
</feature>
<evidence type="ECO:0000256" key="10">
    <source>
        <dbReference type="SAM" id="Phobius"/>
    </source>
</evidence>
<keyword evidence="2 10" id="KW-0812">Transmembrane</keyword>
<dbReference type="InterPro" id="IPR013783">
    <property type="entry name" value="Ig-like_fold"/>
</dbReference>
<keyword evidence="6" id="KW-0675">Receptor</keyword>
<keyword evidence="7" id="KW-0325">Glycoprotein</keyword>
<dbReference type="SUPFAM" id="SSF63825">
    <property type="entry name" value="YWTD domain"/>
    <property type="match status" value="1"/>
</dbReference>
<dbReference type="PANTHER" id="PTHR10519">
    <property type="entry name" value="GABA-B RECEPTOR"/>
    <property type="match status" value="1"/>
</dbReference>
<evidence type="ECO:0000256" key="2">
    <source>
        <dbReference type="ARBA" id="ARBA00022692"/>
    </source>
</evidence>
<evidence type="ECO:0000313" key="14">
    <source>
        <dbReference type="Proteomes" id="UP001165160"/>
    </source>
</evidence>